<organism evidence="1">
    <name type="scientific">uncultured Desulfovibrio sp</name>
    <dbReference type="NCBI Taxonomy" id="167968"/>
    <lineage>
        <taxon>Bacteria</taxon>
        <taxon>Pseudomonadati</taxon>
        <taxon>Thermodesulfobacteriota</taxon>
        <taxon>Desulfovibrionia</taxon>
        <taxon>Desulfovibrionales</taxon>
        <taxon>Desulfovibrionaceae</taxon>
        <taxon>Desulfovibrio</taxon>
        <taxon>environmental samples</taxon>
    </lineage>
</organism>
<dbReference type="AlphaFoldDB" id="A0A212L9Q4"/>
<proteinExistence type="predicted"/>
<gene>
    <name evidence="1" type="ORF">KL86DES1_21856</name>
</gene>
<protein>
    <submittedName>
        <fullName evidence="1">Uncharacterized protein</fullName>
    </submittedName>
</protein>
<reference evidence="1" key="1">
    <citation type="submission" date="2016-08" db="EMBL/GenBank/DDBJ databases">
        <authorList>
            <person name="Seilhamer J.J."/>
        </authorList>
    </citation>
    <scope>NUCLEOTIDE SEQUENCE</scope>
    <source>
        <strain evidence="1">86-1</strain>
    </source>
</reference>
<sequence>MTGLFIGLHTPRYQFETLALQIELWQERYSPQSNCSHYLIKTPVFHHFLQQIIAAVLGGKQY</sequence>
<accession>A0A212L9Q4</accession>
<evidence type="ECO:0000313" key="1">
    <source>
        <dbReference type="EMBL" id="SCM74301.1"/>
    </source>
</evidence>
<dbReference type="EMBL" id="FMJC01000002">
    <property type="protein sequence ID" value="SCM74301.1"/>
    <property type="molecule type" value="Genomic_DNA"/>
</dbReference>
<name>A0A212L9Q4_9BACT</name>